<keyword evidence="6 9" id="KW-0804">Transcription</keyword>
<evidence type="ECO:0000256" key="9">
    <source>
        <dbReference type="RuleBase" id="RU369094"/>
    </source>
</evidence>
<accession>A0ABD1I1U6</accession>
<keyword evidence="5 8" id="KW-0238">DNA-binding</keyword>
<comment type="function">
    <text evidence="9">Transcription factor that binds specifically to a 5'-AA[AG]G-3' consensus core sequence.</text>
</comment>
<dbReference type="InterPro" id="IPR045174">
    <property type="entry name" value="Dof"/>
</dbReference>
<protein>
    <recommendedName>
        <fullName evidence="9">Dof zinc finger protein</fullName>
    </recommendedName>
</protein>
<evidence type="ECO:0000256" key="6">
    <source>
        <dbReference type="ARBA" id="ARBA00023163"/>
    </source>
</evidence>
<dbReference type="Proteomes" id="UP001567538">
    <property type="component" value="Unassembled WGS sequence"/>
</dbReference>
<evidence type="ECO:0000256" key="2">
    <source>
        <dbReference type="ARBA" id="ARBA00022771"/>
    </source>
</evidence>
<dbReference type="InterPro" id="IPR003851">
    <property type="entry name" value="Znf_Dof"/>
</dbReference>
<dbReference type="EMBL" id="JBEAFC010000003">
    <property type="protein sequence ID" value="KAL1562701.1"/>
    <property type="molecule type" value="Genomic_DNA"/>
</dbReference>
<evidence type="ECO:0000313" key="12">
    <source>
        <dbReference type="Proteomes" id="UP001567538"/>
    </source>
</evidence>
<keyword evidence="2 8" id="KW-0863">Zinc-finger</keyword>
<evidence type="ECO:0000259" key="10">
    <source>
        <dbReference type="PROSITE" id="PS50884"/>
    </source>
</evidence>
<comment type="subcellular location">
    <subcellularLocation>
        <location evidence="8 9">Nucleus</location>
    </subcellularLocation>
</comment>
<dbReference type="PANTHER" id="PTHR31992">
    <property type="entry name" value="DOF ZINC FINGER PROTEIN DOF1.4-RELATED"/>
    <property type="match status" value="1"/>
</dbReference>
<dbReference type="Pfam" id="PF02701">
    <property type="entry name" value="Zn_ribbon_Dof"/>
    <property type="match status" value="1"/>
</dbReference>
<dbReference type="GO" id="GO:0003700">
    <property type="term" value="F:DNA-binding transcription factor activity"/>
    <property type="evidence" value="ECO:0007669"/>
    <property type="project" value="UniProtKB-UniRule"/>
</dbReference>
<gene>
    <name evidence="11" type="ORF">AAHA92_05253</name>
</gene>
<evidence type="ECO:0000256" key="7">
    <source>
        <dbReference type="ARBA" id="ARBA00023242"/>
    </source>
</evidence>
<dbReference type="PANTHER" id="PTHR31992:SF141">
    <property type="entry name" value="DOF ZINC FINGER PROTEIN DOF1.4"/>
    <property type="match status" value="1"/>
</dbReference>
<evidence type="ECO:0000256" key="8">
    <source>
        <dbReference type="PROSITE-ProRule" id="PRU00071"/>
    </source>
</evidence>
<evidence type="ECO:0000313" key="11">
    <source>
        <dbReference type="EMBL" id="KAL1562701.1"/>
    </source>
</evidence>
<proteinExistence type="predicted"/>
<comment type="caution">
    <text evidence="11">The sequence shown here is derived from an EMBL/GenBank/DDBJ whole genome shotgun (WGS) entry which is preliminary data.</text>
</comment>
<name>A0ABD1I1U6_SALDI</name>
<keyword evidence="7 8" id="KW-0539">Nucleus</keyword>
<dbReference type="GO" id="GO:0003677">
    <property type="term" value="F:DNA binding"/>
    <property type="evidence" value="ECO:0007669"/>
    <property type="project" value="UniProtKB-UniRule"/>
</dbReference>
<organism evidence="11 12">
    <name type="scientific">Salvia divinorum</name>
    <name type="common">Maria pastora</name>
    <name type="synonym">Diviner's sage</name>
    <dbReference type="NCBI Taxonomy" id="28513"/>
    <lineage>
        <taxon>Eukaryota</taxon>
        <taxon>Viridiplantae</taxon>
        <taxon>Streptophyta</taxon>
        <taxon>Embryophyta</taxon>
        <taxon>Tracheophyta</taxon>
        <taxon>Spermatophyta</taxon>
        <taxon>Magnoliopsida</taxon>
        <taxon>eudicotyledons</taxon>
        <taxon>Gunneridae</taxon>
        <taxon>Pentapetalae</taxon>
        <taxon>asterids</taxon>
        <taxon>lamiids</taxon>
        <taxon>Lamiales</taxon>
        <taxon>Lamiaceae</taxon>
        <taxon>Nepetoideae</taxon>
        <taxon>Mentheae</taxon>
        <taxon>Salviinae</taxon>
        <taxon>Salvia</taxon>
        <taxon>Salvia subgen. Calosphace</taxon>
    </lineage>
</organism>
<reference evidence="11 12" key="1">
    <citation type="submission" date="2024-06" db="EMBL/GenBank/DDBJ databases">
        <title>A chromosome level genome sequence of Diviner's sage (Salvia divinorum).</title>
        <authorList>
            <person name="Ford S.A."/>
            <person name="Ro D.-K."/>
            <person name="Ness R.W."/>
            <person name="Phillips M.A."/>
        </authorList>
    </citation>
    <scope>NUCLEOTIDE SEQUENCE [LARGE SCALE GENOMIC DNA]</scope>
    <source>
        <strain evidence="11">SAF-2024a</strain>
        <tissue evidence="11">Leaf</tissue>
    </source>
</reference>
<keyword evidence="12" id="KW-1185">Reference proteome</keyword>
<dbReference type="AlphaFoldDB" id="A0ABD1I1U6"/>
<evidence type="ECO:0000256" key="4">
    <source>
        <dbReference type="ARBA" id="ARBA00023015"/>
    </source>
</evidence>
<keyword evidence="4 9" id="KW-0805">Transcription regulation</keyword>
<feature type="domain" description="Dof-type" evidence="10">
    <location>
        <begin position="25"/>
        <end position="79"/>
    </location>
</feature>
<evidence type="ECO:0000256" key="5">
    <source>
        <dbReference type="ARBA" id="ARBA00023125"/>
    </source>
</evidence>
<dbReference type="PROSITE" id="PS01361">
    <property type="entry name" value="ZF_DOF_1"/>
    <property type="match status" value="1"/>
</dbReference>
<evidence type="ECO:0000256" key="1">
    <source>
        <dbReference type="ARBA" id="ARBA00022723"/>
    </source>
</evidence>
<dbReference type="PROSITE" id="PS50884">
    <property type="entry name" value="ZF_DOF_2"/>
    <property type="match status" value="1"/>
</dbReference>
<keyword evidence="3 9" id="KW-0862">Zinc</keyword>
<evidence type="ECO:0000256" key="3">
    <source>
        <dbReference type="ARBA" id="ARBA00022833"/>
    </source>
</evidence>
<dbReference type="GO" id="GO:0008270">
    <property type="term" value="F:zinc ion binding"/>
    <property type="evidence" value="ECO:0007669"/>
    <property type="project" value="UniProtKB-KW"/>
</dbReference>
<dbReference type="GO" id="GO:0005634">
    <property type="term" value="C:nucleus"/>
    <property type="evidence" value="ECO:0007669"/>
    <property type="project" value="UniProtKB-SubCell"/>
</dbReference>
<sequence>MPCLLTQHFSDAKTATPEVSKPPPSDCPRCGSTNTKFCYYNNYNKSQPRHFCKSCKRHWTKGGTLRNIPAGRRSQNKRPRVSAAPAVPPQLIPVANDQSDMSDILYHALIRSSSPTSAAQGTILESSGASTTFRAAQNYAITTTTNTEELAVSSFNSAPTSAENADSAEESAVATSAAEIWNWNEVDFSASLWDHSMMTTYKSHFGGYYPR</sequence>
<keyword evidence="1 9" id="KW-0479">Metal-binding</keyword>